<evidence type="ECO:0000256" key="3">
    <source>
        <dbReference type="ARBA" id="ARBA00022927"/>
    </source>
</evidence>
<dbReference type="CDD" id="cd15848">
    <property type="entry name" value="SNARE_syntaxin1-like"/>
    <property type="match status" value="1"/>
</dbReference>
<dbReference type="PROSITE" id="PS50192">
    <property type="entry name" value="T_SNARE"/>
    <property type="match status" value="1"/>
</dbReference>
<evidence type="ECO:0000256" key="2">
    <source>
        <dbReference type="ARBA" id="ARBA00022448"/>
    </source>
</evidence>
<keyword evidence="5" id="KW-0472">Membrane</keyword>
<evidence type="ECO:0000256" key="1">
    <source>
        <dbReference type="ARBA" id="ARBA00009063"/>
    </source>
</evidence>
<dbReference type="Pfam" id="PF05739">
    <property type="entry name" value="SNARE"/>
    <property type="match status" value="1"/>
</dbReference>
<keyword evidence="5" id="KW-1133">Transmembrane helix</keyword>
<dbReference type="GO" id="GO:0005886">
    <property type="term" value="C:plasma membrane"/>
    <property type="evidence" value="ECO:0007669"/>
    <property type="project" value="TreeGrafter"/>
</dbReference>
<evidence type="ECO:0000256" key="4">
    <source>
        <dbReference type="RuleBase" id="RU003858"/>
    </source>
</evidence>
<reference evidence="7" key="1">
    <citation type="submission" date="2020-06" db="EMBL/GenBank/DDBJ databases">
        <title>WGS assembly of Ceratodon purpureus strain R40.</title>
        <authorList>
            <person name="Carey S.B."/>
            <person name="Jenkins J."/>
            <person name="Shu S."/>
            <person name="Lovell J.T."/>
            <person name="Sreedasyam A."/>
            <person name="Maumus F."/>
            <person name="Tiley G.P."/>
            <person name="Fernandez-Pozo N."/>
            <person name="Barry K."/>
            <person name="Chen C."/>
            <person name="Wang M."/>
            <person name="Lipzen A."/>
            <person name="Daum C."/>
            <person name="Saski C.A."/>
            <person name="Payton A.C."/>
            <person name="Mcbreen J.C."/>
            <person name="Conrad R.E."/>
            <person name="Kollar L.M."/>
            <person name="Olsson S."/>
            <person name="Huttunen S."/>
            <person name="Landis J.B."/>
            <person name="Wickett N.J."/>
            <person name="Johnson M.G."/>
            <person name="Rensing S.A."/>
            <person name="Grimwood J."/>
            <person name="Schmutz J."/>
            <person name="Mcdaniel S.F."/>
        </authorList>
    </citation>
    <scope>NUCLEOTIDE SEQUENCE</scope>
    <source>
        <strain evidence="7">R40</strain>
    </source>
</reference>
<dbReference type="AlphaFoldDB" id="A0A8T0IZI6"/>
<dbReference type="Gene3D" id="1.20.5.110">
    <property type="match status" value="1"/>
</dbReference>
<comment type="similarity">
    <text evidence="1 4">Belongs to the syntaxin family.</text>
</comment>
<comment type="caution">
    <text evidence="7">The sequence shown here is derived from an EMBL/GenBank/DDBJ whole genome shotgun (WGS) entry which is preliminary data.</text>
</comment>
<sequence length="310" mass="35429">MNDLLSRSFGRDGSNYVDLKKDSRKGDVEMGEKVPGAPEVDMTQFFDEVGVIKNEMEKIKQLLEKVQDAHDESRTVSKAQAMKALRSRMDTDIKQVTKIAKTIKFKLEELDKANTENRRVRGCEEGTPTDRTRTSITSTLRKKLKDLMGEFQILRQNMNDEYKETVERRYYTVTGEHADEDTIDTIIETGNSETFLQKAIQEQGRGQVLETIKEIQERHDAVKDIEKNLLELHQIFMDMATLVDAQGEQLNDIEQQVNKASSFIHRGAQQLQVAKNTQRGTRKWCCIAVILIIILLLILAIPLLKSMGVL</sequence>
<evidence type="ECO:0000313" key="8">
    <source>
        <dbReference type="Proteomes" id="UP000822688"/>
    </source>
</evidence>
<dbReference type="GO" id="GO:0006887">
    <property type="term" value="P:exocytosis"/>
    <property type="evidence" value="ECO:0007669"/>
    <property type="project" value="TreeGrafter"/>
</dbReference>
<evidence type="ECO:0000259" key="6">
    <source>
        <dbReference type="PROSITE" id="PS50192"/>
    </source>
</evidence>
<dbReference type="InterPro" id="IPR010989">
    <property type="entry name" value="SNARE"/>
</dbReference>
<dbReference type="Gene3D" id="1.20.58.70">
    <property type="match status" value="1"/>
</dbReference>
<keyword evidence="8" id="KW-1185">Reference proteome</keyword>
<dbReference type="SUPFAM" id="SSF47661">
    <property type="entry name" value="t-snare proteins"/>
    <property type="match status" value="1"/>
</dbReference>
<evidence type="ECO:0000256" key="5">
    <source>
        <dbReference type="SAM" id="Phobius"/>
    </source>
</evidence>
<evidence type="ECO:0000313" key="7">
    <source>
        <dbReference type="EMBL" id="KAG0588299.1"/>
    </source>
</evidence>
<feature type="domain" description="T-SNARE coiled-coil homology" evidence="6">
    <location>
        <begin position="212"/>
        <end position="274"/>
    </location>
</feature>
<dbReference type="GO" id="GO:0006906">
    <property type="term" value="P:vesicle fusion"/>
    <property type="evidence" value="ECO:0007669"/>
    <property type="project" value="TreeGrafter"/>
</dbReference>
<keyword evidence="3" id="KW-0653">Protein transport</keyword>
<gene>
    <name evidence="7" type="ORF">KC19_2G232100</name>
</gene>
<protein>
    <recommendedName>
        <fullName evidence="6">t-SNARE coiled-coil homology domain-containing protein</fullName>
    </recommendedName>
</protein>
<dbReference type="Proteomes" id="UP000822688">
    <property type="component" value="Chromosome 2"/>
</dbReference>
<dbReference type="GO" id="GO:0048278">
    <property type="term" value="P:vesicle docking"/>
    <property type="evidence" value="ECO:0007669"/>
    <property type="project" value="TreeGrafter"/>
</dbReference>
<dbReference type="GO" id="GO:0012505">
    <property type="term" value="C:endomembrane system"/>
    <property type="evidence" value="ECO:0007669"/>
    <property type="project" value="TreeGrafter"/>
</dbReference>
<dbReference type="FunFam" id="1.20.58.70:FF:000003">
    <property type="entry name" value="Qa-SNARE, Sso1/Syntaxin1-type, SYP12A-group"/>
    <property type="match status" value="1"/>
</dbReference>
<dbReference type="GO" id="GO:0006886">
    <property type="term" value="P:intracellular protein transport"/>
    <property type="evidence" value="ECO:0007669"/>
    <property type="project" value="InterPro"/>
</dbReference>
<keyword evidence="2" id="KW-0813">Transport</keyword>
<dbReference type="PANTHER" id="PTHR19957">
    <property type="entry name" value="SYNTAXIN"/>
    <property type="match status" value="1"/>
</dbReference>
<proteinExistence type="inferred from homology"/>
<dbReference type="PROSITE" id="PS00914">
    <property type="entry name" value="SYNTAXIN"/>
    <property type="match status" value="1"/>
</dbReference>
<dbReference type="FunFam" id="1.20.5.110:FF:000008">
    <property type="entry name" value="Syntaxin 132"/>
    <property type="match status" value="1"/>
</dbReference>
<dbReference type="InterPro" id="IPR006011">
    <property type="entry name" value="Syntaxin_N"/>
</dbReference>
<dbReference type="InterPro" id="IPR045242">
    <property type="entry name" value="Syntaxin"/>
</dbReference>
<keyword evidence="5" id="KW-0812">Transmembrane</keyword>
<dbReference type="GO" id="GO:0005484">
    <property type="term" value="F:SNAP receptor activity"/>
    <property type="evidence" value="ECO:0007669"/>
    <property type="project" value="InterPro"/>
</dbReference>
<dbReference type="Pfam" id="PF00804">
    <property type="entry name" value="Syntaxin"/>
    <property type="match status" value="1"/>
</dbReference>
<organism evidence="7 8">
    <name type="scientific">Ceratodon purpureus</name>
    <name type="common">Fire moss</name>
    <name type="synonym">Dicranum purpureum</name>
    <dbReference type="NCBI Taxonomy" id="3225"/>
    <lineage>
        <taxon>Eukaryota</taxon>
        <taxon>Viridiplantae</taxon>
        <taxon>Streptophyta</taxon>
        <taxon>Embryophyta</taxon>
        <taxon>Bryophyta</taxon>
        <taxon>Bryophytina</taxon>
        <taxon>Bryopsida</taxon>
        <taxon>Dicranidae</taxon>
        <taxon>Pseudoditrichales</taxon>
        <taxon>Ditrichaceae</taxon>
        <taxon>Ceratodon</taxon>
    </lineage>
</organism>
<feature type="transmembrane region" description="Helical" evidence="5">
    <location>
        <begin position="284"/>
        <end position="304"/>
    </location>
</feature>
<dbReference type="GO" id="GO:0000149">
    <property type="term" value="F:SNARE binding"/>
    <property type="evidence" value="ECO:0007669"/>
    <property type="project" value="TreeGrafter"/>
</dbReference>
<dbReference type="GO" id="GO:0031201">
    <property type="term" value="C:SNARE complex"/>
    <property type="evidence" value="ECO:0007669"/>
    <property type="project" value="TreeGrafter"/>
</dbReference>
<dbReference type="CDD" id="cd00179">
    <property type="entry name" value="SynN"/>
    <property type="match status" value="1"/>
</dbReference>
<dbReference type="PANTHER" id="PTHR19957:SF416">
    <property type="entry name" value="T-SNARE COILED-COIL HOMOLOGY DOMAIN-CONTAINING PROTEIN"/>
    <property type="match status" value="1"/>
</dbReference>
<dbReference type="InterPro" id="IPR000727">
    <property type="entry name" value="T_SNARE_dom"/>
</dbReference>
<name>A0A8T0IZI6_CERPU</name>
<dbReference type="EMBL" id="CM026422">
    <property type="protein sequence ID" value="KAG0588299.1"/>
    <property type="molecule type" value="Genomic_DNA"/>
</dbReference>
<dbReference type="SMART" id="SM00397">
    <property type="entry name" value="t_SNARE"/>
    <property type="match status" value="1"/>
</dbReference>
<dbReference type="SMART" id="SM00503">
    <property type="entry name" value="SynN"/>
    <property type="match status" value="1"/>
</dbReference>
<dbReference type="InterPro" id="IPR006012">
    <property type="entry name" value="Syntaxin/epimorphin_CS"/>
</dbReference>
<accession>A0A8T0IZI6</accession>